<dbReference type="GO" id="GO:0005096">
    <property type="term" value="F:GTPase activator activity"/>
    <property type="evidence" value="ECO:0007669"/>
    <property type="project" value="UniProtKB-KW"/>
</dbReference>
<reference evidence="4" key="1">
    <citation type="journal article" date="2020" name="Stud. Mycol.">
        <title>101 Dothideomycetes genomes: a test case for predicting lifestyles and emergence of pathogens.</title>
        <authorList>
            <person name="Haridas S."/>
            <person name="Albert R."/>
            <person name="Binder M."/>
            <person name="Bloem J."/>
            <person name="Labutti K."/>
            <person name="Salamov A."/>
            <person name="Andreopoulos B."/>
            <person name="Baker S."/>
            <person name="Barry K."/>
            <person name="Bills G."/>
            <person name="Bluhm B."/>
            <person name="Cannon C."/>
            <person name="Castanera R."/>
            <person name="Culley D."/>
            <person name="Daum C."/>
            <person name="Ezra D."/>
            <person name="Gonzalez J."/>
            <person name="Henrissat B."/>
            <person name="Kuo A."/>
            <person name="Liang C."/>
            <person name="Lipzen A."/>
            <person name="Lutzoni F."/>
            <person name="Magnuson J."/>
            <person name="Mondo S."/>
            <person name="Nolan M."/>
            <person name="Ohm R."/>
            <person name="Pangilinan J."/>
            <person name="Park H.-J."/>
            <person name="Ramirez L."/>
            <person name="Alfaro M."/>
            <person name="Sun H."/>
            <person name="Tritt A."/>
            <person name="Yoshinaga Y."/>
            <person name="Zwiers L.-H."/>
            <person name="Turgeon B."/>
            <person name="Goodwin S."/>
            <person name="Spatafora J."/>
            <person name="Crous P."/>
            <person name="Grigoriev I."/>
        </authorList>
    </citation>
    <scope>NUCLEOTIDE SEQUENCE</scope>
    <source>
        <strain evidence="4">SCOH1-5</strain>
    </source>
</reference>
<keyword evidence="3" id="KW-0677">Repeat</keyword>
<evidence type="ECO:0000256" key="1">
    <source>
        <dbReference type="ARBA" id="ARBA00022468"/>
    </source>
</evidence>
<dbReference type="InterPro" id="IPR027038">
    <property type="entry name" value="RanGap"/>
</dbReference>
<dbReference type="OrthoDB" id="333024at2759"/>
<dbReference type="SUPFAM" id="SSF52047">
    <property type="entry name" value="RNI-like"/>
    <property type="match status" value="1"/>
</dbReference>
<protein>
    <recommendedName>
        <fullName evidence="6">RNI-like protein</fullName>
    </recommendedName>
</protein>
<dbReference type="GO" id="GO:0006913">
    <property type="term" value="P:nucleocytoplasmic transport"/>
    <property type="evidence" value="ECO:0007669"/>
    <property type="project" value="TreeGrafter"/>
</dbReference>
<dbReference type="GO" id="GO:0048471">
    <property type="term" value="C:perinuclear region of cytoplasm"/>
    <property type="evidence" value="ECO:0007669"/>
    <property type="project" value="TreeGrafter"/>
</dbReference>
<keyword evidence="5" id="KW-1185">Reference proteome</keyword>
<name>A0A6A6F5Q9_9PEZI</name>
<evidence type="ECO:0000256" key="2">
    <source>
        <dbReference type="ARBA" id="ARBA00022614"/>
    </source>
</evidence>
<dbReference type="GO" id="GO:0005634">
    <property type="term" value="C:nucleus"/>
    <property type="evidence" value="ECO:0007669"/>
    <property type="project" value="TreeGrafter"/>
</dbReference>
<dbReference type="GO" id="GO:0005829">
    <property type="term" value="C:cytosol"/>
    <property type="evidence" value="ECO:0007669"/>
    <property type="project" value="TreeGrafter"/>
</dbReference>
<sequence length="461" mass="50856">MASPAEDISYVEAVESTSKKWAERITRQGPWRPCSDPLSYVGPPSLPMPVQISDKASLAPFFEYLKGTATNDAPQVALEPSHEDVELLEFAKGVVYNDGRIDLCKMGTGSSNIGHLMEALRSYTSGKHFLLGNNLISSLGAREIAKFIEERPQQYETWYLAGNCIDRRGLEVLIHAMIKSPVITNVWLKRNPLGPGSAESLARLCAHSPALRTLDLDQTSLGNEGAAVLFNLLNRRGKPIALRHIYLNASGIGAEALVEISPTTARLLDAVKGHPTLQAVDIGQSYASEDLGVRFNWLEGEEFARSLGDLITCPKGTRLRYLNLSYAPVTCTDLLSICEAVAANAFLVWFKAEPLVRGGKSRAEVKAGLHLKESMRAVRERLSENVAEHYQGISYAQFANGPKRFPLSPSDVRHIDSIYRNRDAGMARRGLKVLNKWWEEGDETLQLIQSNGIELCIDVLE</sequence>
<organism evidence="4 5">
    <name type="scientific">Cercospora zeae-maydis SCOH1-5</name>
    <dbReference type="NCBI Taxonomy" id="717836"/>
    <lineage>
        <taxon>Eukaryota</taxon>
        <taxon>Fungi</taxon>
        <taxon>Dikarya</taxon>
        <taxon>Ascomycota</taxon>
        <taxon>Pezizomycotina</taxon>
        <taxon>Dothideomycetes</taxon>
        <taxon>Dothideomycetidae</taxon>
        <taxon>Mycosphaerellales</taxon>
        <taxon>Mycosphaerellaceae</taxon>
        <taxon>Cercospora</taxon>
    </lineage>
</organism>
<dbReference type="Gene3D" id="3.80.10.10">
    <property type="entry name" value="Ribonuclease Inhibitor"/>
    <property type="match status" value="1"/>
</dbReference>
<dbReference type="PANTHER" id="PTHR24113:SF12">
    <property type="entry name" value="RAN GTPASE-ACTIVATING PROTEIN 1"/>
    <property type="match status" value="1"/>
</dbReference>
<proteinExistence type="predicted"/>
<dbReference type="PANTHER" id="PTHR24113">
    <property type="entry name" value="RAN GTPASE-ACTIVATING PROTEIN 1"/>
    <property type="match status" value="1"/>
</dbReference>
<dbReference type="SMART" id="SM00368">
    <property type="entry name" value="LRR_RI"/>
    <property type="match status" value="2"/>
</dbReference>
<dbReference type="Proteomes" id="UP000799539">
    <property type="component" value="Unassembled WGS sequence"/>
</dbReference>
<evidence type="ECO:0000256" key="3">
    <source>
        <dbReference type="ARBA" id="ARBA00022737"/>
    </source>
</evidence>
<keyword evidence="1" id="KW-0343">GTPase activation</keyword>
<dbReference type="AlphaFoldDB" id="A0A6A6F5Q9"/>
<keyword evidence="2" id="KW-0433">Leucine-rich repeat</keyword>
<evidence type="ECO:0008006" key="6">
    <source>
        <dbReference type="Google" id="ProtNLM"/>
    </source>
</evidence>
<dbReference type="InterPro" id="IPR032675">
    <property type="entry name" value="LRR_dom_sf"/>
</dbReference>
<evidence type="ECO:0000313" key="4">
    <source>
        <dbReference type="EMBL" id="KAF2209086.1"/>
    </source>
</evidence>
<gene>
    <name evidence="4" type="ORF">CERZMDRAFT_100836</name>
</gene>
<dbReference type="GO" id="GO:0031267">
    <property type="term" value="F:small GTPase binding"/>
    <property type="evidence" value="ECO:0007669"/>
    <property type="project" value="TreeGrafter"/>
</dbReference>
<accession>A0A6A6F5Q9</accession>
<evidence type="ECO:0000313" key="5">
    <source>
        <dbReference type="Proteomes" id="UP000799539"/>
    </source>
</evidence>
<dbReference type="EMBL" id="ML992689">
    <property type="protein sequence ID" value="KAF2209086.1"/>
    <property type="molecule type" value="Genomic_DNA"/>
</dbReference>